<reference evidence="3" key="1">
    <citation type="journal article" date="2018" name="Proc. Natl. Acad. Sci. U.S.A.">
        <title>Linking secondary metabolites to gene clusters through genome sequencing of six diverse Aspergillus species.</title>
        <authorList>
            <person name="Kaerboelling I."/>
            <person name="Vesth T.C."/>
            <person name="Frisvad J.C."/>
            <person name="Nybo J.L."/>
            <person name="Theobald S."/>
            <person name="Kuo A."/>
            <person name="Bowyer P."/>
            <person name="Matsuda Y."/>
            <person name="Mondo S."/>
            <person name="Lyhne E.K."/>
            <person name="Kogle M.E."/>
            <person name="Clum A."/>
            <person name="Lipzen A."/>
            <person name="Salamov A."/>
            <person name="Ngan C.Y."/>
            <person name="Daum C."/>
            <person name="Chiniquy J."/>
            <person name="Barry K."/>
            <person name="LaButti K."/>
            <person name="Haridas S."/>
            <person name="Simmons B.A."/>
            <person name="Magnuson J.K."/>
            <person name="Mortensen U.H."/>
            <person name="Larsen T.O."/>
            <person name="Grigoriev I.V."/>
            <person name="Baker S.E."/>
            <person name="Andersen M.R."/>
        </authorList>
    </citation>
    <scope>NUCLEOTIDE SEQUENCE [LARGE SCALE GENOMIC DNA]</scope>
    <source>
        <strain evidence="3">IBT 16806</strain>
    </source>
</reference>
<evidence type="ECO:0000313" key="2">
    <source>
        <dbReference type="EMBL" id="PKX88623.1"/>
    </source>
</evidence>
<feature type="compositionally biased region" description="Low complexity" evidence="1">
    <location>
        <begin position="64"/>
        <end position="76"/>
    </location>
</feature>
<sequence>MAMNGGTEEVWSLWDAPSPEEDEDEIMMAKNFLADRSKAKQIAEDTEALGGSVEFTQQQKDVDATSASGSESSTRSLMFAPRRGSPLIERFCGYYPLPSASVMNVEEVVLGESNAAADIGKRPAAWGILFSQNEMDHKRIKPEQDTVVAKRTGNFVVAGKDLFYTSGD</sequence>
<feature type="region of interest" description="Disordered" evidence="1">
    <location>
        <begin position="49"/>
        <end position="78"/>
    </location>
</feature>
<organism evidence="2 3">
    <name type="scientific">Aspergillus novofumigatus (strain IBT 16806)</name>
    <dbReference type="NCBI Taxonomy" id="1392255"/>
    <lineage>
        <taxon>Eukaryota</taxon>
        <taxon>Fungi</taxon>
        <taxon>Dikarya</taxon>
        <taxon>Ascomycota</taxon>
        <taxon>Pezizomycotina</taxon>
        <taxon>Eurotiomycetes</taxon>
        <taxon>Eurotiomycetidae</taxon>
        <taxon>Eurotiales</taxon>
        <taxon>Aspergillaceae</taxon>
        <taxon>Aspergillus</taxon>
        <taxon>Aspergillus subgen. Fumigati</taxon>
    </lineage>
</organism>
<comment type="caution">
    <text evidence="2">The sequence shown here is derived from an EMBL/GenBank/DDBJ whole genome shotgun (WGS) entry which is preliminary data.</text>
</comment>
<evidence type="ECO:0000256" key="1">
    <source>
        <dbReference type="SAM" id="MobiDB-lite"/>
    </source>
</evidence>
<dbReference type="Proteomes" id="UP000234474">
    <property type="component" value="Unassembled WGS sequence"/>
</dbReference>
<gene>
    <name evidence="2" type="ORF">P174DRAFT_436128</name>
</gene>
<proteinExistence type="predicted"/>
<protein>
    <submittedName>
        <fullName evidence="2">Uncharacterized protein</fullName>
    </submittedName>
</protein>
<dbReference type="VEuPathDB" id="FungiDB:P174DRAFT_436128"/>
<evidence type="ECO:0000313" key="3">
    <source>
        <dbReference type="Proteomes" id="UP000234474"/>
    </source>
</evidence>
<dbReference type="GeneID" id="36533305"/>
<dbReference type="RefSeq" id="XP_024677218.1">
    <property type="nucleotide sequence ID" value="XM_024825980.1"/>
</dbReference>
<accession>A0A2I1BT92</accession>
<dbReference type="AlphaFoldDB" id="A0A2I1BT92"/>
<dbReference type="EMBL" id="MSZS01000013">
    <property type="protein sequence ID" value="PKX88623.1"/>
    <property type="molecule type" value="Genomic_DNA"/>
</dbReference>
<keyword evidence="3" id="KW-1185">Reference proteome</keyword>
<feature type="region of interest" description="Disordered" evidence="1">
    <location>
        <begin position="1"/>
        <end position="22"/>
    </location>
</feature>
<name>A0A2I1BT92_ASPN1</name>